<comment type="caution">
    <text evidence="9">The sequence shown here is derived from an EMBL/GenBank/DDBJ whole genome shotgun (WGS) entry which is preliminary data.</text>
</comment>
<evidence type="ECO:0000256" key="2">
    <source>
        <dbReference type="ARBA" id="ARBA00022741"/>
    </source>
</evidence>
<keyword evidence="2 5" id="KW-0547">Nucleotide-binding</keyword>
<evidence type="ECO:0000256" key="6">
    <source>
        <dbReference type="SAM" id="Coils"/>
    </source>
</evidence>
<evidence type="ECO:0000259" key="8">
    <source>
        <dbReference type="SMART" id="SM01086"/>
    </source>
</evidence>
<feature type="domain" description="AAA+ ATPase" evidence="7">
    <location>
        <begin position="607"/>
        <end position="768"/>
    </location>
</feature>
<dbReference type="SUPFAM" id="SSF52540">
    <property type="entry name" value="P-loop containing nucleoside triphosphate hydrolases"/>
    <property type="match status" value="2"/>
</dbReference>
<feature type="coiled-coil region" evidence="6">
    <location>
        <begin position="430"/>
        <end position="489"/>
    </location>
</feature>
<reference evidence="9 10" key="1">
    <citation type="submission" date="2021-05" db="EMBL/GenBank/DDBJ databases">
        <title>The draft genome of Geobacter chapellei DSM 13688.</title>
        <authorList>
            <person name="Xu Z."/>
            <person name="Masuda Y."/>
            <person name="Itoh H."/>
            <person name="Senoo K."/>
        </authorList>
    </citation>
    <scope>NUCLEOTIDE SEQUENCE [LARGE SCALE GENOMIC DNA]</scope>
    <source>
        <strain evidence="9 10">DSM 13688</strain>
    </source>
</reference>
<evidence type="ECO:0000256" key="3">
    <source>
        <dbReference type="ARBA" id="ARBA00022840"/>
    </source>
</evidence>
<accession>A0ABS5U623</accession>
<evidence type="ECO:0000256" key="5">
    <source>
        <dbReference type="RuleBase" id="RU004432"/>
    </source>
</evidence>
<evidence type="ECO:0000256" key="1">
    <source>
        <dbReference type="ARBA" id="ARBA00022737"/>
    </source>
</evidence>
<dbReference type="NCBIfam" id="TIGR03345">
    <property type="entry name" value="VI_ClpV1"/>
    <property type="match status" value="1"/>
</dbReference>
<evidence type="ECO:0000313" key="9">
    <source>
        <dbReference type="EMBL" id="MBT1071109.1"/>
    </source>
</evidence>
<dbReference type="SMART" id="SM00382">
    <property type="entry name" value="AAA"/>
    <property type="match status" value="2"/>
</dbReference>
<dbReference type="SMART" id="SM01086">
    <property type="entry name" value="ClpB_D2-small"/>
    <property type="match status" value="1"/>
</dbReference>
<dbReference type="PROSITE" id="PS00871">
    <property type="entry name" value="CLPAB_2"/>
    <property type="match status" value="1"/>
</dbReference>
<evidence type="ECO:0000313" key="10">
    <source>
        <dbReference type="Proteomes" id="UP000784128"/>
    </source>
</evidence>
<dbReference type="SUPFAM" id="SSF81923">
    <property type="entry name" value="Double Clp-N motif"/>
    <property type="match status" value="1"/>
</dbReference>
<dbReference type="InterPro" id="IPR028299">
    <property type="entry name" value="ClpA/B_CS2"/>
</dbReference>
<dbReference type="Gene3D" id="1.10.1780.10">
    <property type="entry name" value="Clp, N-terminal domain"/>
    <property type="match status" value="1"/>
</dbReference>
<dbReference type="EMBL" id="JAHDYS010000003">
    <property type="protein sequence ID" value="MBT1071109.1"/>
    <property type="molecule type" value="Genomic_DNA"/>
</dbReference>
<dbReference type="Pfam" id="PF10431">
    <property type="entry name" value="ClpB_D2-small"/>
    <property type="match status" value="1"/>
</dbReference>
<dbReference type="InterPro" id="IPR019489">
    <property type="entry name" value="Clp_ATPase_C"/>
</dbReference>
<dbReference type="Pfam" id="PF07724">
    <property type="entry name" value="AAA_2"/>
    <property type="match status" value="1"/>
</dbReference>
<dbReference type="InterPro" id="IPR027417">
    <property type="entry name" value="P-loop_NTPase"/>
</dbReference>
<protein>
    <submittedName>
        <fullName evidence="9">Type VI secretion system ATPase TssH</fullName>
    </submittedName>
</protein>
<dbReference type="PRINTS" id="PR00300">
    <property type="entry name" value="CLPPROTEASEA"/>
</dbReference>
<dbReference type="CDD" id="cd00009">
    <property type="entry name" value="AAA"/>
    <property type="match status" value="1"/>
</dbReference>
<dbReference type="Gene3D" id="1.10.8.60">
    <property type="match status" value="1"/>
</dbReference>
<keyword evidence="1" id="KW-0677">Repeat</keyword>
<dbReference type="PANTHER" id="PTHR11638">
    <property type="entry name" value="ATP-DEPENDENT CLP PROTEASE"/>
    <property type="match status" value="1"/>
</dbReference>
<dbReference type="InterPro" id="IPR017729">
    <property type="entry name" value="ATPase_T6SS_ClpV1"/>
</dbReference>
<keyword evidence="10" id="KW-1185">Reference proteome</keyword>
<feature type="domain" description="Clp ATPase C-terminal" evidence="8">
    <location>
        <begin position="778"/>
        <end position="871"/>
    </location>
</feature>
<dbReference type="Pfam" id="PF02861">
    <property type="entry name" value="Clp_N"/>
    <property type="match status" value="1"/>
</dbReference>
<gene>
    <name evidence="9" type="primary">tssH</name>
    <name evidence="9" type="ORF">KJB30_04900</name>
</gene>
<evidence type="ECO:0000259" key="7">
    <source>
        <dbReference type="SMART" id="SM00382"/>
    </source>
</evidence>
<keyword evidence="6" id="KW-0175">Coiled coil</keyword>
<dbReference type="Pfam" id="PF17871">
    <property type="entry name" value="AAA_lid_9"/>
    <property type="match status" value="1"/>
</dbReference>
<dbReference type="RefSeq" id="WP_214296812.1">
    <property type="nucleotide sequence ID" value="NZ_JAHDYS010000003.1"/>
</dbReference>
<dbReference type="InterPro" id="IPR001270">
    <property type="entry name" value="ClpA/B"/>
</dbReference>
<keyword evidence="3 5" id="KW-0067">ATP-binding</keyword>
<dbReference type="Pfam" id="PF00004">
    <property type="entry name" value="AAA"/>
    <property type="match status" value="1"/>
</dbReference>
<name>A0ABS5U623_9BACT</name>
<dbReference type="CDD" id="cd19499">
    <property type="entry name" value="RecA-like_ClpB_Hsp104-like"/>
    <property type="match status" value="1"/>
</dbReference>
<sequence length="896" mass="97021">MLTADLKALLNRLNPHCTRALEGAAGACVSRTHYEVTVEHLLARLLDEPDGDIPRTLKAWSIEPAAVRAEVERSFSGLHTGNAGKPVFSPVMLEWLQDAWLVSSLDLGDDQIRSGALLLALLTRPLQLATGRYVDLLLPIGRDGLKARFASYTAGSPEAAFGSSVPTADGAPLAGNSALARFCTDFTANAAAGGIDPVFGRDREISQMIDILARRRKNNPIVVGEAGVGKTAVVEGLALRIVQGDVPDILRDVSIVGLDMGLLQAGAGVKGEFENRLKSVISEIKASPKPIILFIDEAHTLIGAGAQAGGGDAANLLKPALARGELRTVAATTWSEYKKYFEKDAALARRFQPVKLDEPSVETAVLILRGLKETYEQAHGVVVRDDAIMAAAELSGRYISGRQLPDKAVDLLDTSAARVKILLTAKPSIIEDRERAIQALEREKTALERDSLHGAAVDAERMPGIDLRLNELQTELAKLTERWQQEQGLAQRLVALRRELGEIAGQEGTEGKRTEIKLEIATLTGDLNKIQDGAPLVRIEVDPDVVAKVVSDWTGIPLGKVLRDQAGSVMQLENDLKKRIKGQDETIRIIGETVRAAKAGLNDPDRPQGIFLLVGPSGVGKTETALAVADLLFGGDRFLTTINMSEFQEAHTVSRLIGSPPGYVGFGEGGLLTEAVRRQPYSVVLMDEVEKAHLDVVNLFYQVFDKGSLSDSEGRDIDFKNTVLFLTSNLASEQISQLCAGGERPTPEALTEAIRPLLSRHFKPALLARMTIVPFYLLDSSFMKQIVSLRLEKLAARLLESHRMVLTCSGKVVECIAARCTEVETGARNIDHIMRGTVLPQLSEKILTRMGTGDMPAEVRLDVAKGGEFIIDFGEVIPSAKPPKKSVARRTKSDRK</sequence>
<organism evidence="9 10">
    <name type="scientific">Pelotalea chapellei</name>
    <dbReference type="NCBI Taxonomy" id="44671"/>
    <lineage>
        <taxon>Bacteria</taxon>
        <taxon>Pseudomonadati</taxon>
        <taxon>Thermodesulfobacteriota</taxon>
        <taxon>Desulfuromonadia</taxon>
        <taxon>Geobacterales</taxon>
        <taxon>Geobacteraceae</taxon>
        <taxon>Pelotalea</taxon>
    </lineage>
</organism>
<dbReference type="InterPro" id="IPR003593">
    <property type="entry name" value="AAA+_ATPase"/>
</dbReference>
<dbReference type="Proteomes" id="UP000784128">
    <property type="component" value="Unassembled WGS sequence"/>
</dbReference>
<keyword evidence="4 5" id="KW-0143">Chaperone</keyword>
<dbReference type="InterPro" id="IPR018368">
    <property type="entry name" value="ClpA/B_CS1"/>
</dbReference>
<dbReference type="PROSITE" id="PS00870">
    <property type="entry name" value="CLPAB_1"/>
    <property type="match status" value="1"/>
</dbReference>
<comment type="similarity">
    <text evidence="5">Belongs to the ClpA/ClpB family.</text>
</comment>
<dbReference type="InterPro" id="IPR050130">
    <property type="entry name" value="ClpA_ClpB"/>
</dbReference>
<proteinExistence type="inferred from homology"/>
<evidence type="ECO:0000256" key="4">
    <source>
        <dbReference type="ARBA" id="ARBA00023186"/>
    </source>
</evidence>
<dbReference type="InterPro" id="IPR036628">
    <property type="entry name" value="Clp_N_dom_sf"/>
</dbReference>
<dbReference type="Gene3D" id="3.40.50.300">
    <property type="entry name" value="P-loop containing nucleotide triphosphate hydrolases"/>
    <property type="match status" value="3"/>
</dbReference>
<dbReference type="InterPro" id="IPR004176">
    <property type="entry name" value="Clp_R_N"/>
</dbReference>
<dbReference type="InterPro" id="IPR003959">
    <property type="entry name" value="ATPase_AAA_core"/>
</dbReference>
<dbReference type="PANTHER" id="PTHR11638:SF181">
    <property type="entry name" value="ATPASE SUBUNIT OF ATP-DEPENDENT PROTEASE"/>
    <property type="match status" value="1"/>
</dbReference>
<feature type="domain" description="AAA+ ATPase" evidence="7">
    <location>
        <begin position="216"/>
        <end position="361"/>
    </location>
</feature>
<dbReference type="InterPro" id="IPR041546">
    <property type="entry name" value="ClpA/ClpB_AAA_lid"/>
</dbReference>